<dbReference type="AlphaFoldDB" id="A0A195CSP0"/>
<protein>
    <submittedName>
        <fullName evidence="1">Uncharacterized protein</fullName>
    </submittedName>
</protein>
<gene>
    <name evidence="1" type="ORF">ALC62_05996</name>
</gene>
<organism evidence="1 2">
    <name type="scientific">Cyphomyrmex costatus</name>
    <dbReference type="NCBI Taxonomy" id="456900"/>
    <lineage>
        <taxon>Eukaryota</taxon>
        <taxon>Metazoa</taxon>
        <taxon>Ecdysozoa</taxon>
        <taxon>Arthropoda</taxon>
        <taxon>Hexapoda</taxon>
        <taxon>Insecta</taxon>
        <taxon>Pterygota</taxon>
        <taxon>Neoptera</taxon>
        <taxon>Endopterygota</taxon>
        <taxon>Hymenoptera</taxon>
        <taxon>Apocrita</taxon>
        <taxon>Aculeata</taxon>
        <taxon>Formicoidea</taxon>
        <taxon>Formicidae</taxon>
        <taxon>Myrmicinae</taxon>
        <taxon>Cyphomyrmex</taxon>
    </lineage>
</organism>
<accession>A0A195CSP0</accession>
<proteinExistence type="predicted"/>
<dbReference type="EMBL" id="KQ977381">
    <property type="protein sequence ID" value="KYN03129.1"/>
    <property type="molecule type" value="Genomic_DNA"/>
</dbReference>
<evidence type="ECO:0000313" key="1">
    <source>
        <dbReference type="EMBL" id="KYN03129.1"/>
    </source>
</evidence>
<dbReference type="Proteomes" id="UP000078542">
    <property type="component" value="Unassembled WGS sequence"/>
</dbReference>
<evidence type="ECO:0000313" key="2">
    <source>
        <dbReference type="Proteomes" id="UP000078542"/>
    </source>
</evidence>
<reference evidence="1 2" key="1">
    <citation type="submission" date="2016-03" db="EMBL/GenBank/DDBJ databases">
        <title>Cyphomyrmex costatus WGS genome.</title>
        <authorList>
            <person name="Nygaard S."/>
            <person name="Hu H."/>
            <person name="Boomsma J."/>
            <person name="Zhang G."/>
        </authorList>
    </citation>
    <scope>NUCLEOTIDE SEQUENCE [LARGE SCALE GENOMIC DNA]</scope>
    <source>
        <strain evidence="1">MS0001</strain>
        <tissue evidence="1">Whole body</tissue>
    </source>
</reference>
<name>A0A195CSP0_9HYME</name>
<keyword evidence="2" id="KW-1185">Reference proteome</keyword>
<sequence>MFQQRFPRVDRTTALYRDIYRGSNERVPNDIPSRLYDDAFIDDANATMMTSVR</sequence>